<feature type="repeat" description="PPR" evidence="3">
    <location>
        <begin position="428"/>
        <end position="462"/>
    </location>
</feature>
<comment type="caution">
    <text evidence="4">The sequence shown here is derived from an EMBL/GenBank/DDBJ whole genome shotgun (WGS) entry which is preliminary data.</text>
</comment>
<reference evidence="4 5" key="1">
    <citation type="journal article" date="2021" name="Commun. Biol.">
        <title>The genome of Shorea leprosula (Dipterocarpaceae) highlights the ecological relevance of drought in aseasonal tropical rainforests.</title>
        <authorList>
            <person name="Ng K.K.S."/>
            <person name="Kobayashi M.J."/>
            <person name="Fawcett J.A."/>
            <person name="Hatakeyama M."/>
            <person name="Paape T."/>
            <person name="Ng C.H."/>
            <person name="Ang C.C."/>
            <person name="Tnah L.H."/>
            <person name="Lee C.T."/>
            <person name="Nishiyama T."/>
            <person name="Sese J."/>
            <person name="O'Brien M.J."/>
            <person name="Copetti D."/>
            <person name="Mohd Noor M.I."/>
            <person name="Ong R.C."/>
            <person name="Putra M."/>
            <person name="Sireger I.Z."/>
            <person name="Indrioko S."/>
            <person name="Kosugi Y."/>
            <person name="Izuno A."/>
            <person name="Isagi Y."/>
            <person name="Lee S.L."/>
            <person name="Shimizu K.K."/>
        </authorList>
    </citation>
    <scope>NUCLEOTIDE SEQUENCE [LARGE SCALE GENOMIC DNA]</scope>
    <source>
        <strain evidence="4">214</strain>
    </source>
</reference>
<dbReference type="NCBIfam" id="TIGR00756">
    <property type="entry name" value="PPR"/>
    <property type="match status" value="5"/>
</dbReference>
<comment type="similarity">
    <text evidence="1">Belongs to the PPR family. P subfamily.</text>
</comment>
<dbReference type="Proteomes" id="UP001054252">
    <property type="component" value="Unassembled WGS sequence"/>
</dbReference>
<keyword evidence="2" id="KW-0677">Repeat</keyword>
<organism evidence="4 5">
    <name type="scientific">Rubroshorea leprosula</name>
    <dbReference type="NCBI Taxonomy" id="152421"/>
    <lineage>
        <taxon>Eukaryota</taxon>
        <taxon>Viridiplantae</taxon>
        <taxon>Streptophyta</taxon>
        <taxon>Embryophyta</taxon>
        <taxon>Tracheophyta</taxon>
        <taxon>Spermatophyta</taxon>
        <taxon>Magnoliopsida</taxon>
        <taxon>eudicotyledons</taxon>
        <taxon>Gunneridae</taxon>
        <taxon>Pentapetalae</taxon>
        <taxon>rosids</taxon>
        <taxon>malvids</taxon>
        <taxon>Malvales</taxon>
        <taxon>Dipterocarpaceae</taxon>
        <taxon>Rubroshorea</taxon>
    </lineage>
</organism>
<evidence type="ECO:0000256" key="3">
    <source>
        <dbReference type="PROSITE-ProRule" id="PRU00708"/>
    </source>
</evidence>
<gene>
    <name evidence="4" type="ORF">SLEP1_g12536</name>
</gene>
<dbReference type="PANTHER" id="PTHR47936:SF1">
    <property type="entry name" value="PENTATRICOPEPTIDE REPEAT-CONTAINING PROTEIN GUN1, CHLOROPLASTIC"/>
    <property type="match status" value="1"/>
</dbReference>
<feature type="repeat" description="PPR" evidence="3">
    <location>
        <begin position="207"/>
        <end position="241"/>
    </location>
</feature>
<evidence type="ECO:0000313" key="5">
    <source>
        <dbReference type="Proteomes" id="UP001054252"/>
    </source>
</evidence>
<proteinExistence type="inferred from homology"/>
<feature type="repeat" description="PPR" evidence="3">
    <location>
        <begin position="100"/>
        <end position="134"/>
    </location>
</feature>
<dbReference type="PANTHER" id="PTHR47936">
    <property type="entry name" value="PPR_LONG DOMAIN-CONTAINING PROTEIN"/>
    <property type="match status" value="1"/>
</dbReference>
<dbReference type="EMBL" id="BPVZ01000014">
    <property type="protein sequence ID" value="GKU99737.1"/>
    <property type="molecule type" value="Genomic_DNA"/>
</dbReference>
<dbReference type="PROSITE" id="PS51375">
    <property type="entry name" value="PPR"/>
    <property type="match status" value="5"/>
</dbReference>
<dbReference type="InterPro" id="IPR002885">
    <property type="entry name" value="PPR_rpt"/>
</dbReference>
<keyword evidence="5" id="KW-1185">Reference proteome</keyword>
<feature type="repeat" description="PPR" evidence="3">
    <location>
        <begin position="287"/>
        <end position="321"/>
    </location>
</feature>
<evidence type="ECO:0000256" key="1">
    <source>
        <dbReference type="ARBA" id="ARBA00007626"/>
    </source>
</evidence>
<name>A0AAV5IP87_9ROSI</name>
<dbReference type="Pfam" id="PF13041">
    <property type="entry name" value="PPR_2"/>
    <property type="match status" value="3"/>
</dbReference>
<protein>
    <recommendedName>
        <fullName evidence="6">Pentatricopeptide repeat-containing protein</fullName>
    </recommendedName>
</protein>
<dbReference type="Gene3D" id="1.25.40.10">
    <property type="entry name" value="Tetratricopeptide repeat domain"/>
    <property type="match status" value="4"/>
</dbReference>
<feature type="repeat" description="PPR" evidence="3">
    <location>
        <begin position="322"/>
        <end position="356"/>
    </location>
</feature>
<dbReference type="InterPro" id="IPR011990">
    <property type="entry name" value="TPR-like_helical_dom_sf"/>
</dbReference>
<evidence type="ECO:0000256" key="2">
    <source>
        <dbReference type="ARBA" id="ARBA00022737"/>
    </source>
</evidence>
<sequence length="511" mass="59185">MALFRIHASITNVCTVRFLSSSTLNLPKLQLSEDADTLSQILLTQHNPFHSMECSLQLYGISLSSFLLDQTLLRLQNSSKVALPFFHFSKSLPHSPSLLSTTSYNIMIDILAKVCQFDIAWQLIVEMDKTNIDPDSSTFMILVRRLIAAGLTRQAIRTVDDMECFVALNDEDRSFCFCYLLDTLCKYGYVKQAVDFFNKRKSQFRPDLKMYTILISGWCKIKRIDMAEQFLKEMIDRGIEPNLVTFNVLLDGICRRASLHPDERFQRTIMNAERVFDEMHHRGIEPDVTSYSIVLHVYSRAHKPQVTIDKLKEMKEKGIHPTVATYTSVMKCLCSCGRLEEAEVLLGEMIRDGVSPSAATYNCFLKEYKGRKGVSAALKLYRMMKEDHLCEPSMLTYNLLLQMFLTWGEMETINEIWADLNGTLSGPDLDSYTVLIHGFCQKQRWKEACLYFVEMIERGLLPQKATFEMLYRGLIQSDMLRTWRRLQKRLDEESITFASEFENYPLKPYRR</sequence>
<evidence type="ECO:0008006" key="6">
    <source>
        <dbReference type="Google" id="ProtNLM"/>
    </source>
</evidence>
<dbReference type="AlphaFoldDB" id="A0AAV5IP87"/>
<accession>A0AAV5IP87</accession>
<evidence type="ECO:0000313" key="4">
    <source>
        <dbReference type="EMBL" id="GKU99737.1"/>
    </source>
</evidence>
<dbReference type="Pfam" id="PF13812">
    <property type="entry name" value="PPR_3"/>
    <property type="match status" value="2"/>
</dbReference>